<dbReference type="PANTHER" id="PTHR11732">
    <property type="entry name" value="ALDO/KETO REDUCTASE"/>
    <property type="match status" value="1"/>
</dbReference>
<accession>A0AA36DNL7</accession>
<feature type="binding site" evidence="2">
    <location>
        <position position="113"/>
    </location>
    <ligand>
        <name>substrate</name>
    </ligand>
</feature>
<proteinExistence type="predicted"/>
<dbReference type="InterPro" id="IPR023210">
    <property type="entry name" value="NADP_OxRdtase_dom"/>
</dbReference>
<dbReference type="GO" id="GO:0016491">
    <property type="term" value="F:oxidoreductase activity"/>
    <property type="evidence" value="ECO:0007669"/>
    <property type="project" value="InterPro"/>
</dbReference>
<reference evidence="5" key="1">
    <citation type="submission" date="2023-07" db="EMBL/GenBank/DDBJ databases">
        <authorList>
            <consortium name="CYATHOMIX"/>
        </authorList>
    </citation>
    <scope>NUCLEOTIDE SEQUENCE</scope>
    <source>
        <strain evidence="5">N/A</strain>
    </source>
</reference>
<evidence type="ECO:0000256" key="3">
    <source>
        <dbReference type="PIRSR" id="PIRSR000097-3"/>
    </source>
</evidence>
<dbReference type="PIRSF" id="PIRSF000097">
    <property type="entry name" value="AKR"/>
    <property type="match status" value="1"/>
</dbReference>
<dbReference type="PRINTS" id="PR00069">
    <property type="entry name" value="ALDKETRDTASE"/>
</dbReference>
<dbReference type="Pfam" id="PF00248">
    <property type="entry name" value="Aldo_ket_red"/>
    <property type="match status" value="1"/>
</dbReference>
<dbReference type="InterPro" id="IPR020471">
    <property type="entry name" value="AKR"/>
</dbReference>
<dbReference type="Gene3D" id="3.20.20.100">
    <property type="entry name" value="NADP-dependent oxidoreductase domain"/>
    <property type="match status" value="1"/>
</dbReference>
<keyword evidence="6" id="KW-1185">Reference proteome</keyword>
<comment type="caution">
    <text evidence="5">The sequence shown here is derived from an EMBL/GenBank/DDBJ whole genome shotgun (WGS) entry which is preliminary data.</text>
</comment>
<evidence type="ECO:0000313" key="5">
    <source>
        <dbReference type="EMBL" id="CAJ0589322.1"/>
    </source>
</evidence>
<evidence type="ECO:0000256" key="1">
    <source>
        <dbReference type="PIRSR" id="PIRSR000097-1"/>
    </source>
</evidence>
<dbReference type="AlphaFoldDB" id="A0AA36DNL7"/>
<dbReference type="Proteomes" id="UP001176961">
    <property type="component" value="Unassembled WGS sequence"/>
</dbReference>
<feature type="active site" description="Proton donor" evidence="1">
    <location>
        <position position="51"/>
    </location>
</feature>
<feature type="site" description="Lowers pKa of active site Tyr" evidence="3">
    <location>
        <position position="80"/>
    </location>
</feature>
<dbReference type="PROSITE" id="PS00798">
    <property type="entry name" value="ALDOKETO_REDUCTASE_1"/>
    <property type="match status" value="1"/>
</dbReference>
<gene>
    <name evidence="5" type="ORF">CYNAS_LOCUS1305</name>
</gene>
<evidence type="ECO:0000256" key="2">
    <source>
        <dbReference type="PIRSR" id="PIRSR000097-2"/>
    </source>
</evidence>
<evidence type="ECO:0000259" key="4">
    <source>
        <dbReference type="Pfam" id="PF00248"/>
    </source>
</evidence>
<evidence type="ECO:0000313" key="6">
    <source>
        <dbReference type="Proteomes" id="UP001176961"/>
    </source>
</evidence>
<organism evidence="5 6">
    <name type="scientific">Cylicocyclus nassatus</name>
    <name type="common">Nematode worm</name>
    <dbReference type="NCBI Taxonomy" id="53992"/>
    <lineage>
        <taxon>Eukaryota</taxon>
        <taxon>Metazoa</taxon>
        <taxon>Ecdysozoa</taxon>
        <taxon>Nematoda</taxon>
        <taxon>Chromadorea</taxon>
        <taxon>Rhabditida</taxon>
        <taxon>Rhabditina</taxon>
        <taxon>Rhabditomorpha</taxon>
        <taxon>Strongyloidea</taxon>
        <taxon>Strongylidae</taxon>
        <taxon>Cylicocyclus</taxon>
    </lineage>
</organism>
<dbReference type="EMBL" id="CATQJL010000001">
    <property type="protein sequence ID" value="CAJ0589322.1"/>
    <property type="molecule type" value="Genomic_DNA"/>
</dbReference>
<dbReference type="InterPro" id="IPR036812">
    <property type="entry name" value="NAD(P)_OxRdtase_dom_sf"/>
</dbReference>
<dbReference type="InterPro" id="IPR018170">
    <property type="entry name" value="Aldo/ket_reductase_CS"/>
</dbReference>
<dbReference type="FunFam" id="3.20.20.100:FF:000029">
    <property type="entry name" value="Aldo-keto reductase"/>
    <property type="match status" value="1"/>
</dbReference>
<dbReference type="SUPFAM" id="SSF51430">
    <property type="entry name" value="NAD(P)-linked oxidoreductase"/>
    <property type="match status" value="1"/>
</dbReference>
<protein>
    <recommendedName>
        <fullName evidence="4">NADP-dependent oxidoreductase domain-containing protein</fullName>
    </recommendedName>
</protein>
<feature type="domain" description="NADP-dependent oxidoreductase" evidence="4">
    <location>
        <begin position="17"/>
        <end position="297"/>
    </location>
</feature>
<name>A0AA36DNL7_CYLNA</name>
<sequence length="331" mass="37581">MAAPKIKLSSGRYMPILGLGTWLSTDERELTTVVKSALDNGYRLIDTAFLYGNEAIIGKALKEYFETGKLKRKDVFITTKLPMTAHAPEDVEKCVNMQLKALQTDYIDLYLIHGPVPFKREKDSFALAFEKDKQVPVTIPHLLTWRAMEKLLYEGKLKALGLSNFNAKQIQLIYDSARVKPANLQVECHIYLPQEDLLEFCRERNITVTAYAPLGSPGARLAMPNVKWPTEEPLKEPVVKELANKYNKTAAQILLRFLVQQGVAVIPKTIKPERAKENIDIFDFHLSPVDMQKLASVKTRLRFSTWNFAFGHPFFPFDDVDQTKGPVPLKS</sequence>